<evidence type="ECO:0000313" key="3">
    <source>
        <dbReference type="Proteomes" id="UP000001568"/>
    </source>
</evidence>
<name>A4S349_OSTLU</name>
<keyword evidence="3" id="KW-1185">Reference proteome</keyword>
<dbReference type="STRING" id="436017.A4S349"/>
<dbReference type="GeneID" id="5003861"/>
<dbReference type="Gene3D" id="3.40.1190.20">
    <property type="match status" value="1"/>
</dbReference>
<dbReference type="KEGG" id="olu:OSTLU_25086"/>
<dbReference type="OMA" id="TCAPAFK"/>
<sequence length="438" mass="46448">MISTRVAAHAHVERRRACGECAHSGRASSRARAGAREREVRRRVARRASREYDVVALGNLCVDVLLPPGPIPDATSLKTTKTLGELARTAPARESWELGGNCNFLIAASRLGLRASCAGHVGNDEYGKFLIDELALEGIDHVELIPGDDQGVRVSALAETLICFVLSDGAGSHAFCSRYDLGPWPLMRDVSDVSNEAREALRSCRAVFLNGFVFDELKPQAVAQALKLAKGNGAGVFFDPGPRAFTFVDETNPSRMEALRVALENSDVVLATEEELAALTGVRANAPPTDYAAAVFDFPGSAAEWVVVKLGPEGAMVVTRDGQSARVGCPRVKVGDTVGCGDSSAGAYVLGYLRKQADDALDLSEVLQTTATLATHVGSATAMNIGAGRNVAKAETVLELLDAAVDGKTEGVDRGTASRAQAILRESMNESMKQQQAR</sequence>
<dbReference type="EMBL" id="CP000589">
    <property type="protein sequence ID" value="ABO98149.1"/>
    <property type="molecule type" value="Genomic_DNA"/>
</dbReference>
<protein>
    <recommendedName>
        <fullName evidence="1">Carbohydrate kinase PfkB domain-containing protein</fullName>
    </recommendedName>
</protein>
<dbReference type="AlphaFoldDB" id="A4S349"/>
<dbReference type="GO" id="GO:0019206">
    <property type="term" value="F:nucleoside kinase activity"/>
    <property type="evidence" value="ECO:0007669"/>
    <property type="project" value="EnsemblPlants"/>
</dbReference>
<dbReference type="RefSeq" id="XP_001419856.1">
    <property type="nucleotide sequence ID" value="XM_001419819.1"/>
</dbReference>
<dbReference type="InterPro" id="IPR029056">
    <property type="entry name" value="Ribokinase-like"/>
</dbReference>
<dbReference type="GO" id="GO:0006190">
    <property type="term" value="P:inosine salvage"/>
    <property type="evidence" value="ECO:0007669"/>
    <property type="project" value="EnsemblPlants"/>
</dbReference>
<gene>
    <name evidence="2" type="ORF">OSTLU_25086</name>
</gene>
<dbReference type="Proteomes" id="UP000001568">
    <property type="component" value="Chromosome 9"/>
</dbReference>
<evidence type="ECO:0000313" key="2">
    <source>
        <dbReference type="EMBL" id="ABO98149.1"/>
    </source>
</evidence>
<feature type="domain" description="Carbohydrate kinase PfkB" evidence="1">
    <location>
        <begin position="99"/>
        <end position="389"/>
    </location>
</feature>
<dbReference type="PANTHER" id="PTHR47826">
    <property type="entry name" value="OS03G0164700 PROTEIN"/>
    <property type="match status" value="1"/>
</dbReference>
<dbReference type="OrthoDB" id="415590at2759"/>
<evidence type="ECO:0000259" key="1">
    <source>
        <dbReference type="Pfam" id="PF00294"/>
    </source>
</evidence>
<dbReference type="PANTHER" id="PTHR47826:SF1">
    <property type="entry name" value="OS03G0164700 PROTEIN"/>
    <property type="match status" value="1"/>
</dbReference>
<dbReference type="GO" id="GO:0009507">
    <property type="term" value="C:chloroplast"/>
    <property type="evidence" value="ECO:0007669"/>
    <property type="project" value="EnsemblPlants"/>
</dbReference>
<reference evidence="2 3" key="1">
    <citation type="journal article" date="2007" name="Proc. Natl. Acad. Sci. U.S.A.">
        <title>The tiny eukaryote Ostreococcus provides genomic insights into the paradox of plankton speciation.</title>
        <authorList>
            <person name="Palenik B."/>
            <person name="Grimwood J."/>
            <person name="Aerts A."/>
            <person name="Rouze P."/>
            <person name="Salamov A."/>
            <person name="Putnam N."/>
            <person name="Dupont C."/>
            <person name="Jorgensen R."/>
            <person name="Derelle E."/>
            <person name="Rombauts S."/>
            <person name="Zhou K."/>
            <person name="Otillar R."/>
            <person name="Merchant S.S."/>
            <person name="Podell S."/>
            <person name="Gaasterland T."/>
            <person name="Napoli C."/>
            <person name="Gendler K."/>
            <person name="Manuell A."/>
            <person name="Tai V."/>
            <person name="Vallon O."/>
            <person name="Piganeau G."/>
            <person name="Jancek S."/>
            <person name="Heijde M."/>
            <person name="Jabbari K."/>
            <person name="Bowler C."/>
            <person name="Lohr M."/>
            <person name="Robbens S."/>
            <person name="Werner G."/>
            <person name="Dubchak I."/>
            <person name="Pazour G.J."/>
            <person name="Ren Q."/>
            <person name="Paulsen I."/>
            <person name="Delwiche C."/>
            <person name="Schmutz J."/>
            <person name="Rokhsar D."/>
            <person name="Van de Peer Y."/>
            <person name="Moreau H."/>
            <person name="Grigoriev I.V."/>
        </authorList>
    </citation>
    <scope>NUCLEOTIDE SEQUENCE [LARGE SCALE GENOMIC DNA]</scope>
    <source>
        <strain evidence="2 3">CCE9901</strain>
    </source>
</reference>
<dbReference type="HOGENOM" id="CLU_043466_0_0_1"/>
<dbReference type="SUPFAM" id="SSF53613">
    <property type="entry name" value="Ribokinase-like"/>
    <property type="match status" value="1"/>
</dbReference>
<dbReference type="Gramene" id="ABO98149">
    <property type="protein sequence ID" value="ABO98149"/>
    <property type="gene ID" value="OSTLU_25086"/>
</dbReference>
<organism evidence="2 3">
    <name type="scientific">Ostreococcus lucimarinus (strain CCE9901)</name>
    <dbReference type="NCBI Taxonomy" id="436017"/>
    <lineage>
        <taxon>Eukaryota</taxon>
        <taxon>Viridiplantae</taxon>
        <taxon>Chlorophyta</taxon>
        <taxon>Mamiellophyceae</taxon>
        <taxon>Mamiellales</taxon>
        <taxon>Bathycoccaceae</taxon>
        <taxon>Ostreococcus</taxon>
    </lineage>
</organism>
<dbReference type="Pfam" id="PF00294">
    <property type="entry name" value="PfkB"/>
    <property type="match status" value="1"/>
</dbReference>
<dbReference type="eggNOG" id="KOG2855">
    <property type="taxonomic scope" value="Eukaryota"/>
</dbReference>
<proteinExistence type="predicted"/>
<dbReference type="GO" id="GO:1900542">
    <property type="term" value="P:regulation of purine nucleotide metabolic process"/>
    <property type="evidence" value="ECO:0007669"/>
    <property type="project" value="EnsemblPlants"/>
</dbReference>
<dbReference type="InterPro" id="IPR011611">
    <property type="entry name" value="PfkB_dom"/>
</dbReference>
<accession>A4S349</accession>